<dbReference type="OrthoDB" id="1689333at2759"/>
<keyword evidence="4 10" id="KW-0328">Glycosyltransferase</keyword>
<evidence type="ECO:0000256" key="8">
    <source>
        <dbReference type="ARBA" id="ARBA00022989"/>
    </source>
</evidence>
<name>A0A812BBC6_ACAPH</name>
<gene>
    <name evidence="11" type="ORF">SPHA_14184</name>
</gene>
<dbReference type="PANTHER" id="PTHR12413:SF2">
    <property type="entry name" value="DOLICHYL PYROPHOSPHATE GLC1MAN9GLCNAC2 ALPHA-1,3-GLUCOSYLTRANSFERASE-RELATED"/>
    <property type="match status" value="1"/>
</dbReference>
<dbReference type="GO" id="GO:0006487">
    <property type="term" value="P:protein N-linked glycosylation"/>
    <property type="evidence" value="ECO:0007669"/>
    <property type="project" value="TreeGrafter"/>
</dbReference>
<keyword evidence="6 10" id="KW-0812">Transmembrane</keyword>
<feature type="transmembrane region" description="Helical" evidence="10">
    <location>
        <begin position="132"/>
        <end position="151"/>
    </location>
</feature>
<reference evidence="11" key="1">
    <citation type="submission" date="2021-01" db="EMBL/GenBank/DDBJ databases">
        <authorList>
            <person name="Li R."/>
            <person name="Bekaert M."/>
        </authorList>
    </citation>
    <scope>NUCLEOTIDE SEQUENCE</scope>
    <source>
        <strain evidence="11">Farmed</strain>
    </source>
</reference>
<evidence type="ECO:0000256" key="4">
    <source>
        <dbReference type="ARBA" id="ARBA00022676"/>
    </source>
</evidence>
<feature type="transmembrane region" description="Helical" evidence="10">
    <location>
        <begin position="352"/>
        <end position="374"/>
    </location>
</feature>
<keyword evidence="9 10" id="KW-0472">Membrane</keyword>
<organism evidence="11 12">
    <name type="scientific">Acanthosepion pharaonis</name>
    <name type="common">Pharaoh cuttlefish</name>
    <name type="synonym">Sepia pharaonis</name>
    <dbReference type="NCBI Taxonomy" id="158019"/>
    <lineage>
        <taxon>Eukaryota</taxon>
        <taxon>Metazoa</taxon>
        <taxon>Spiralia</taxon>
        <taxon>Lophotrochozoa</taxon>
        <taxon>Mollusca</taxon>
        <taxon>Cephalopoda</taxon>
        <taxon>Coleoidea</taxon>
        <taxon>Decapodiformes</taxon>
        <taxon>Sepiida</taxon>
        <taxon>Sepiina</taxon>
        <taxon>Sepiidae</taxon>
        <taxon>Acanthosepion</taxon>
    </lineage>
</organism>
<dbReference type="Pfam" id="PF03155">
    <property type="entry name" value="Alg6_Alg8"/>
    <property type="match status" value="1"/>
</dbReference>
<dbReference type="GO" id="GO:0042283">
    <property type="term" value="F:dolichyl pyrophosphate Glc1Man9GlcNAc2 alpha-1,3-glucosyltransferase activity"/>
    <property type="evidence" value="ECO:0007669"/>
    <property type="project" value="TreeGrafter"/>
</dbReference>
<feature type="transmembrane region" description="Helical" evidence="10">
    <location>
        <begin position="395"/>
        <end position="415"/>
    </location>
</feature>
<evidence type="ECO:0000256" key="7">
    <source>
        <dbReference type="ARBA" id="ARBA00022824"/>
    </source>
</evidence>
<evidence type="ECO:0000256" key="10">
    <source>
        <dbReference type="RuleBase" id="RU363110"/>
    </source>
</evidence>
<sequence length="527" mass="60891">MAPSITYVAAAITCLKLLLIPSYRSTDFEVHRNWLAITHSLPIKKWYYEDTSIWTLDYPPLFAWFEFGLSQIAQFFDPQMLVIRKDPYASLATIYFQRLSVIFSDFLLIYAAHELCTKVLRHHGRTNEANIFYNRNFIMTIMLISNFGLLIVDHIHFQYNGFLFGLLLLSVVRICQGKNLQGAFWFAVLLNFKHIFLYISPAYFVYLLRCYCFKSTFDTKISWRSFSFRRFISLGLVVLSVFAISFGPFIYLKQIPQILSRLFPFKRGLCHAYWAPNFWAIYNVIDKAAVIIGLRTGLLDAHMIGGSTMTGGLVQEFRHTVLPSVKPHITLLLTIISILPILMKIWSNPQGIQSFLQGIILCAFGSFLFGWHVHEKAVLMILIPFSLLVLESKRDAGLFLIMSTVGNYSLFPLLFTQKETPIKICAMLLYTLYLFMALSRFHGVRSKFYQLPLLSIPESLYLMGLVPVEFFNSLLSPMLGLDVRLPFLSLMLTSVYCSLGLIYSWFKFYYHILLDNSAVKKDKQKKH</sequence>
<feature type="transmembrane region" description="Helical" evidence="10">
    <location>
        <begin position="182"/>
        <end position="208"/>
    </location>
</feature>
<protein>
    <recommendedName>
        <fullName evidence="10">Alpha-1,3-glucosyltransferase</fullName>
        <ecNumber evidence="10">2.4.1.-</ecNumber>
    </recommendedName>
</protein>
<evidence type="ECO:0000256" key="3">
    <source>
        <dbReference type="ARBA" id="ARBA00008715"/>
    </source>
</evidence>
<dbReference type="AlphaFoldDB" id="A0A812BBC6"/>
<feature type="transmembrane region" description="Helical" evidence="10">
    <location>
        <begin position="228"/>
        <end position="252"/>
    </location>
</feature>
<dbReference type="EC" id="2.4.1.-" evidence="10"/>
<dbReference type="PANTHER" id="PTHR12413">
    <property type="entry name" value="DOLICHYL GLYCOSYLTRANSFERASE"/>
    <property type="match status" value="1"/>
</dbReference>
<keyword evidence="12" id="KW-1185">Reference proteome</keyword>
<evidence type="ECO:0000256" key="9">
    <source>
        <dbReference type="ARBA" id="ARBA00023136"/>
    </source>
</evidence>
<evidence type="ECO:0000256" key="1">
    <source>
        <dbReference type="ARBA" id="ARBA00004477"/>
    </source>
</evidence>
<evidence type="ECO:0000313" key="11">
    <source>
        <dbReference type="EMBL" id="CAE1176528.1"/>
    </source>
</evidence>
<evidence type="ECO:0000256" key="5">
    <source>
        <dbReference type="ARBA" id="ARBA00022679"/>
    </source>
</evidence>
<comment type="caution">
    <text evidence="11">The sequence shown here is derived from an EMBL/GenBank/DDBJ whole genome shotgun (WGS) entry which is preliminary data.</text>
</comment>
<dbReference type="InterPro" id="IPR004856">
    <property type="entry name" value="Glyco_trans_ALG6/ALG8"/>
</dbReference>
<comment type="subcellular location">
    <subcellularLocation>
        <location evidence="1 10">Endoplasmic reticulum membrane</location>
        <topology evidence="1 10">Multi-pass membrane protein</topology>
    </subcellularLocation>
</comment>
<feature type="transmembrane region" description="Helical" evidence="10">
    <location>
        <begin position="421"/>
        <end position="439"/>
    </location>
</feature>
<proteinExistence type="inferred from homology"/>
<keyword evidence="7 10" id="KW-0256">Endoplasmic reticulum</keyword>
<dbReference type="Proteomes" id="UP000597762">
    <property type="component" value="Unassembled WGS sequence"/>
</dbReference>
<keyword evidence="8 10" id="KW-1133">Transmembrane helix</keyword>
<accession>A0A812BBC6</accession>
<comment type="similarity">
    <text evidence="3 10">Belongs to the ALG6/ALG8 glucosyltransferase family.</text>
</comment>
<dbReference type="EMBL" id="CAHIKZ030000482">
    <property type="protein sequence ID" value="CAE1176528.1"/>
    <property type="molecule type" value="Genomic_DNA"/>
</dbReference>
<evidence type="ECO:0000313" key="12">
    <source>
        <dbReference type="Proteomes" id="UP000597762"/>
    </source>
</evidence>
<dbReference type="GO" id="GO:0005789">
    <property type="term" value="C:endoplasmic reticulum membrane"/>
    <property type="evidence" value="ECO:0007669"/>
    <property type="project" value="UniProtKB-SubCell"/>
</dbReference>
<evidence type="ECO:0000256" key="6">
    <source>
        <dbReference type="ARBA" id="ARBA00022692"/>
    </source>
</evidence>
<feature type="transmembrane region" description="Helical" evidence="10">
    <location>
        <begin position="157"/>
        <end position="175"/>
    </location>
</feature>
<dbReference type="UniPathway" id="UPA00378"/>
<evidence type="ECO:0000256" key="2">
    <source>
        <dbReference type="ARBA" id="ARBA00004922"/>
    </source>
</evidence>
<feature type="transmembrane region" description="Helical" evidence="10">
    <location>
        <begin position="485"/>
        <end position="506"/>
    </location>
</feature>
<feature type="transmembrane region" description="Helical" evidence="10">
    <location>
        <begin position="328"/>
        <end position="346"/>
    </location>
</feature>
<comment type="pathway">
    <text evidence="2 10">Protein modification; protein glycosylation.</text>
</comment>
<keyword evidence="5 10" id="KW-0808">Transferase</keyword>